<organism evidence="1 2">
    <name type="scientific">Dietzia aurantiaca</name>
    <dbReference type="NCBI Taxonomy" id="983873"/>
    <lineage>
        <taxon>Bacteria</taxon>
        <taxon>Bacillati</taxon>
        <taxon>Actinomycetota</taxon>
        <taxon>Actinomycetes</taxon>
        <taxon>Mycobacteriales</taxon>
        <taxon>Dietziaceae</taxon>
        <taxon>Dietzia</taxon>
    </lineage>
</organism>
<evidence type="ECO:0000313" key="2">
    <source>
        <dbReference type="Proteomes" id="UP001595836"/>
    </source>
</evidence>
<reference evidence="2" key="1">
    <citation type="journal article" date="2019" name="Int. J. Syst. Evol. Microbiol.">
        <title>The Global Catalogue of Microorganisms (GCM) 10K type strain sequencing project: providing services to taxonomists for standard genome sequencing and annotation.</title>
        <authorList>
            <consortium name="The Broad Institute Genomics Platform"/>
            <consortium name="The Broad Institute Genome Sequencing Center for Infectious Disease"/>
            <person name="Wu L."/>
            <person name="Ma J."/>
        </authorList>
    </citation>
    <scope>NUCLEOTIDE SEQUENCE [LARGE SCALE GENOMIC DNA]</scope>
    <source>
        <strain evidence="2">JCM 11882</strain>
    </source>
</reference>
<sequence>MTGSAPGTAAATASGSVAGAGRGAGSVLAVDLSCSGLAVASAAASVVLDPVVAPVSVLAAMDGSSLPPGGDRIECSERSEAVAARFPDRCLADPARTVHRSRVDVAGLSVPVAELLAAPVARALRWSGDAGEDVVILAPSDWGISRTSRLTAAVRDLGVEARVVRSALATAEALSSSSSRWAVCVETCRTRTTVGLVERTRAGLTLVDRAVVHRRDPARDGLVDDEVRRILDAIAEVRRRRREAGTGSTEVLARGRLAERVVDACDRARLLSFVVPPIAPAEAASRLYAAW</sequence>
<accession>A0ABV9PKW7</accession>
<dbReference type="EMBL" id="JBHSHP010000008">
    <property type="protein sequence ID" value="MFC4753761.1"/>
    <property type="molecule type" value="Genomic_DNA"/>
</dbReference>
<gene>
    <name evidence="1" type="ORF">ACFO7U_03065</name>
</gene>
<dbReference type="Proteomes" id="UP001595836">
    <property type="component" value="Unassembled WGS sequence"/>
</dbReference>
<protein>
    <recommendedName>
        <fullName evidence="3">DUF429 domain-containing protein</fullName>
    </recommendedName>
</protein>
<evidence type="ECO:0000313" key="1">
    <source>
        <dbReference type="EMBL" id="MFC4753761.1"/>
    </source>
</evidence>
<dbReference type="RefSeq" id="WP_344988290.1">
    <property type="nucleotide sequence ID" value="NZ_BAABCD010000005.1"/>
</dbReference>
<evidence type="ECO:0008006" key="3">
    <source>
        <dbReference type="Google" id="ProtNLM"/>
    </source>
</evidence>
<name>A0ABV9PKW7_9ACTN</name>
<comment type="caution">
    <text evidence="1">The sequence shown here is derived from an EMBL/GenBank/DDBJ whole genome shotgun (WGS) entry which is preliminary data.</text>
</comment>
<keyword evidence="2" id="KW-1185">Reference proteome</keyword>
<proteinExistence type="predicted"/>